<feature type="compositionally biased region" description="Low complexity" evidence="1">
    <location>
        <begin position="281"/>
        <end position="296"/>
    </location>
</feature>
<evidence type="ECO:0000313" key="2">
    <source>
        <dbReference type="EMBL" id="KAF4947027.1"/>
    </source>
</evidence>
<evidence type="ECO:0000313" key="3">
    <source>
        <dbReference type="Proteomes" id="UP000622797"/>
    </source>
</evidence>
<feature type="compositionally biased region" description="Polar residues" evidence="1">
    <location>
        <begin position="351"/>
        <end position="362"/>
    </location>
</feature>
<feature type="compositionally biased region" description="Polar residues" evidence="1">
    <location>
        <begin position="491"/>
        <end position="503"/>
    </location>
</feature>
<sequence length="587" mass="65049">MIDTIAGRGPQAVPRLLGIDQHQRPFSSTSRCILAETLIEDISKTEHHIFIRPDWSSETQNVIFPHNTQSGVYWNHYHAVLGTGIPFRLQRAGTKVQVRIGPGGNVQHWQLGGIYDSLEPFQDHVHYITTSFGSATCIKLSFELEEHGGHVALKADVENVGGNRGIAPWDWHDSVRLDIGQSNHPHMISLNMRFVETQNPDPSAVNTTEAEMFSIGDIVLRDHGPSTINGRGVYTYSYVIKLKHYRGDNDKGENILLKEPSVRQRPSMSHRRISSASRTQSRNSGYRGSGSASYGAVGAGRYTSSTSEIAYTPDSVIPGYVWTDTGNFMDEQSSYDGDDHDLDGPSPHGTYYTTTGPRNDSSYPEPLSPNRGSSFLHVNGYTRGGHHSGNDFPRSITYSETGHARGGSYSGNFSQRGRYATSYQNRRAYSASHGGRSLRQTYPSDHYDEAGNYIGPPTVNSHSNDLVSFPRIPDPEPSPTTPEDDLETMEFQPQASTSNHSRRTLSQQLVNGVRSLLTTDSGSTEPEIPPQPARTGVYLFCRHYLIEECSCITPLEPNGDGDYCQRCWEGRCSGPRPPGSVPRRTLW</sequence>
<reference evidence="2" key="1">
    <citation type="journal article" date="2020" name="BMC Genomics">
        <title>Correction to: Identification and distribution of gene clusters required for synthesis of sphingolipid metabolism inhibitors in diverse species of the filamentous fungus Fusarium.</title>
        <authorList>
            <person name="Kim H.S."/>
            <person name="Lohmar J.M."/>
            <person name="Busman M."/>
            <person name="Brown D.W."/>
            <person name="Naumann T.A."/>
            <person name="Divon H.H."/>
            <person name="Lysoe E."/>
            <person name="Uhlig S."/>
            <person name="Proctor R.H."/>
        </authorList>
    </citation>
    <scope>NUCLEOTIDE SEQUENCE</scope>
    <source>
        <strain evidence="2">NRRL 20472</strain>
    </source>
</reference>
<feature type="region of interest" description="Disordered" evidence="1">
    <location>
        <begin position="250"/>
        <end position="296"/>
    </location>
</feature>
<reference evidence="2" key="2">
    <citation type="submission" date="2020-05" db="EMBL/GenBank/DDBJ databases">
        <authorList>
            <person name="Kim H.-S."/>
            <person name="Proctor R.H."/>
            <person name="Brown D.W."/>
        </authorList>
    </citation>
    <scope>NUCLEOTIDE SEQUENCE</scope>
    <source>
        <strain evidence="2">NRRL 20472</strain>
    </source>
</reference>
<evidence type="ECO:0000256" key="1">
    <source>
        <dbReference type="SAM" id="MobiDB-lite"/>
    </source>
</evidence>
<organism evidence="2 3">
    <name type="scientific">Fusarium sarcochroum</name>
    <dbReference type="NCBI Taxonomy" id="1208366"/>
    <lineage>
        <taxon>Eukaryota</taxon>
        <taxon>Fungi</taxon>
        <taxon>Dikarya</taxon>
        <taxon>Ascomycota</taxon>
        <taxon>Pezizomycotina</taxon>
        <taxon>Sordariomycetes</taxon>
        <taxon>Hypocreomycetidae</taxon>
        <taxon>Hypocreales</taxon>
        <taxon>Nectriaceae</taxon>
        <taxon>Fusarium</taxon>
        <taxon>Fusarium lateritium species complex</taxon>
    </lineage>
</organism>
<comment type="caution">
    <text evidence="2">The sequence shown here is derived from an EMBL/GenBank/DDBJ whole genome shotgun (WGS) entry which is preliminary data.</text>
</comment>
<dbReference type="OrthoDB" id="5081871at2759"/>
<name>A0A8H4WQY3_9HYPO</name>
<gene>
    <name evidence="2" type="ORF">FSARC_14062</name>
</gene>
<dbReference type="Proteomes" id="UP000622797">
    <property type="component" value="Unassembled WGS sequence"/>
</dbReference>
<feature type="region of interest" description="Disordered" evidence="1">
    <location>
        <begin position="331"/>
        <end position="503"/>
    </location>
</feature>
<dbReference type="EMBL" id="JABEXW010001129">
    <property type="protein sequence ID" value="KAF4947027.1"/>
    <property type="molecule type" value="Genomic_DNA"/>
</dbReference>
<proteinExistence type="predicted"/>
<dbReference type="AlphaFoldDB" id="A0A8H4WQY3"/>
<feature type="compositionally biased region" description="Polar residues" evidence="1">
    <location>
        <begin position="410"/>
        <end position="427"/>
    </location>
</feature>
<accession>A0A8H4WQY3</accession>
<protein>
    <submittedName>
        <fullName evidence="2">Uncharacterized protein</fullName>
    </submittedName>
</protein>
<keyword evidence="3" id="KW-1185">Reference proteome</keyword>